<feature type="domain" description="UspA" evidence="2">
    <location>
        <begin position="2"/>
        <end position="156"/>
    </location>
</feature>
<sequence>MTRILACIDASLYATSVIDHAAWAARRLAAEIEILHVIQRKDAVAARRDLSGAVGLGAKSALLEELVRIDESESRLAQEQGRTLLAAAKAHLAEQGFDRIETTHRHGGIIETIVEREADADIVVIGKRGASADFARGHLGSKVERVVRQSEKPVLVASRAFSSPDTVTIAFDGGPSARKALVYAATSPLFADAELHVVMAGRDGAGNQSHLKWAREILVMHKDARVSLIDGKPEEVIALDIEARGAKMLVMGAYGHGPLRTMLVGSTTTEMIRSCTIPVLLFR</sequence>
<feature type="domain" description="UspA" evidence="2">
    <location>
        <begin position="166"/>
        <end position="283"/>
    </location>
</feature>
<evidence type="ECO:0000313" key="3">
    <source>
        <dbReference type="EMBL" id="ABF54490.1"/>
    </source>
</evidence>
<organism evidence="3 4">
    <name type="scientific">Sphingopyxis alaskensis (strain DSM 13593 / LMG 18877 / RB2256)</name>
    <name type="common">Sphingomonas alaskensis</name>
    <dbReference type="NCBI Taxonomy" id="317655"/>
    <lineage>
        <taxon>Bacteria</taxon>
        <taxon>Pseudomonadati</taxon>
        <taxon>Pseudomonadota</taxon>
        <taxon>Alphaproteobacteria</taxon>
        <taxon>Sphingomonadales</taxon>
        <taxon>Sphingomonadaceae</taxon>
        <taxon>Sphingopyxis</taxon>
    </lineage>
</organism>
<dbReference type="OrthoDB" id="9804721at2"/>
<dbReference type="InterPro" id="IPR006015">
    <property type="entry name" value="Universal_stress_UspA"/>
</dbReference>
<dbReference type="PANTHER" id="PTHR46268">
    <property type="entry name" value="STRESS RESPONSE PROTEIN NHAX"/>
    <property type="match status" value="1"/>
</dbReference>
<dbReference type="STRING" id="317655.Sala_2785"/>
<evidence type="ECO:0000313" key="4">
    <source>
        <dbReference type="Proteomes" id="UP000006578"/>
    </source>
</evidence>
<dbReference type="PANTHER" id="PTHR46268:SF6">
    <property type="entry name" value="UNIVERSAL STRESS PROTEIN UP12"/>
    <property type="match status" value="1"/>
</dbReference>
<name>Q1GPD2_SPHAL</name>
<dbReference type="RefSeq" id="WP_011543055.1">
    <property type="nucleotide sequence ID" value="NC_008048.1"/>
</dbReference>
<dbReference type="EMBL" id="CP000356">
    <property type="protein sequence ID" value="ABF54490.1"/>
    <property type="molecule type" value="Genomic_DNA"/>
</dbReference>
<dbReference type="eggNOG" id="COG0589">
    <property type="taxonomic scope" value="Bacteria"/>
</dbReference>
<dbReference type="SUPFAM" id="SSF52402">
    <property type="entry name" value="Adenine nucleotide alpha hydrolases-like"/>
    <property type="match status" value="2"/>
</dbReference>
<comment type="similarity">
    <text evidence="1">Belongs to the universal stress protein A family.</text>
</comment>
<accession>Q1GPD2</accession>
<dbReference type="Pfam" id="PF00582">
    <property type="entry name" value="Usp"/>
    <property type="match status" value="2"/>
</dbReference>
<gene>
    <name evidence="3" type="ordered locus">Sala_2785</name>
</gene>
<evidence type="ECO:0000259" key="2">
    <source>
        <dbReference type="Pfam" id="PF00582"/>
    </source>
</evidence>
<dbReference type="CDD" id="cd00293">
    <property type="entry name" value="USP-like"/>
    <property type="match status" value="2"/>
</dbReference>
<dbReference type="HOGENOM" id="CLU_049301_5_1_5"/>
<evidence type="ECO:0000256" key="1">
    <source>
        <dbReference type="ARBA" id="ARBA00008791"/>
    </source>
</evidence>
<dbReference type="KEGG" id="sal:Sala_2785"/>
<protein>
    <submittedName>
        <fullName evidence="3">UspA</fullName>
    </submittedName>
</protein>
<keyword evidence="4" id="KW-1185">Reference proteome</keyword>
<dbReference type="AlphaFoldDB" id="Q1GPD2"/>
<reference evidence="3 4" key="1">
    <citation type="journal article" date="2009" name="Proc. Natl. Acad. Sci. U.S.A.">
        <title>The genomic basis of trophic strategy in marine bacteria.</title>
        <authorList>
            <person name="Lauro F.M."/>
            <person name="McDougald D."/>
            <person name="Thomas T."/>
            <person name="Williams T.J."/>
            <person name="Egan S."/>
            <person name="Rice S."/>
            <person name="DeMaere M.Z."/>
            <person name="Ting L."/>
            <person name="Ertan H."/>
            <person name="Johnson J."/>
            <person name="Ferriera S."/>
            <person name="Lapidus A."/>
            <person name="Anderson I."/>
            <person name="Kyrpides N."/>
            <person name="Munk A.C."/>
            <person name="Detter C."/>
            <person name="Han C.S."/>
            <person name="Brown M.V."/>
            <person name="Robb F.T."/>
            <person name="Kjelleberg S."/>
            <person name="Cavicchioli R."/>
        </authorList>
    </citation>
    <scope>NUCLEOTIDE SEQUENCE [LARGE SCALE GENOMIC DNA]</scope>
    <source>
        <strain evidence="4">DSM 13593 / LMG 18877 / RB2256</strain>
    </source>
</reference>
<dbReference type="Proteomes" id="UP000006578">
    <property type="component" value="Chromosome"/>
</dbReference>
<dbReference type="PRINTS" id="PR01438">
    <property type="entry name" value="UNVRSLSTRESS"/>
</dbReference>
<dbReference type="Gene3D" id="3.40.50.12370">
    <property type="match status" value="1"/>
</dbReference>
<dbReference type="InterPro" id="IPR006016">
    <property type="entry name" value="UspA"/>
</dbReference>
<proteinExistence type="inferred from homology"/>